<feature type="region of interest" description="Disordered" evidence="1">
    <location>
        <begin position="152"/>
        <end position="315"/>
    </location>
</feature>
<keyword evidence="4" id="KW-1185">Reference proteome</keyword>
<dbReference type="InterPro" id="IPR034085">
    <property type="entry name" value="TOG"/>
</dbReference>
<feature type="region of interest" description="Disordered" evidence="1">
    <location>
        <begin position="85"/>
        <end position="131"/>
    </location>
</feature>
<feature type="region of interest" description="Disordered" evidence="1">
    <location>
        <begin position="38"/>
        <end position="60"/>
    </location>
</feature>
<dbReference type="AlphaFoldDB" id="A0A8S1CVY2"/>
<dbReference type="PANTHER" id="PTHR21567:SF87">
    <property type="entry name" value="CRESCERIN-LIKE PROTEIN CHE-12"/>
    <property type="match status" value="1"/>
</dbReference>
<dbReference type="GO" id="GO:0000226">
    <property type="term" value="P:microtubule cytoskeleton organization"/>
    <property type="evidence" value="ECO:0007669"/>
    <property type="project" value="TreeGrafter"/>
</dbReference>
<feature type="compositionally biased region" description="Polar residues" evidence="1">
    <location>
        <begin position="205"/>
        <end position="236"/>
    </location>
</feature>
<feature type="compositionally biased region" description="Polar residues" evidence="1">
    <location>
        <begin position="38"/>
        <end position="52"/>
    </location>
</feature>
<gene>
    <name evidence="3" type="ORF">CLODIP_2_CD10923</name>
</gene>
<feature type="compositionally biased region" description="Pro residues" evidence="1">
    <location>
        <begin position="170"/>
        <end position="184"/>
    </location>
</feature>
<feature type="compositionally biased region" description="Polar residues" evidence="1">
    <location>
        <begin position="114"/>
        <end position="129"/>
    </location>
</feature>
<feature type="compositionally biased region" description="Low complexity" evidence="1">
    <location>
        <begin position="99"/>
        <end position="109"/>
    </location>
</feature>
<dbReference type="EMBL" id="CADEPI010000070">
    <property type="protein sequence ID" value="CAB3372188.1"/>
    <property type="molecule type" value="Genomic_DNA"/>
</dbReference>
<reference evidence="3 4" key="1">
    <citation type="submission" date="2020-04" db="EMBL/GenBank/DDBJ databases">
        <authorList>
            <person name="Alioto T."/>
            <person name="Alioto T."/>
            <person name="Gomez Garrido J."/>
        </authorList>
    </citation>
    <scope>NUCLEOTIDE SEQUENCE [LARGE SCALE GENOMIC DNA]</scope>
</reference>
<proteinExistence type="predicted"/>
<dbReference type="GO" id="GO:0005929">
    <property type="term" value="C:cilium"/>
    <property type="evidence" value="ECO:0007669"/>
    <property type="project" value="TreeGrafter"/>
</dbReference>
<feature type="compositionally biased region" description="Polar residues" evidence="1">
    <location>
        <begin position="290"/>
        <end position="300"/>
    </location>
</feature>
<dbReference type="PANTHER" id="PTHR21567">
    <property type="entry name" value="CLASP"/>
    <property type="match status" value="1"/>
</dbReference>
<evidence type="ECO:0000259" key="2">
    <source>
        <dbReference type="SMART" id="SM01349"/>
    </source>
</evidence>
<dbReference type="SMART" id="SM01349">
    <property type="entry name" value="TOG"/>
    <property type="match status" value="1"/>
</dbReference>
<dbReference type="InterPro" id="IPR016024">
    <property type="entry name" value="ARM-type_fold"/>
</dbReference>
<dbReference type="GO" id="GO:0005881">
    <property type="term" value="C:cytoplasmic microtubule"/>
    <property type="evidence" value="ECO:0007669"/>
    <property type="project" value="TreeGrafter"/>
</dbReference>
<dbReference type="InterPro" id="IPR024395">
    <property type="entry name" value="CLASP_N_dom"/>
</dbReference>
<feature type="domain" description="TOG" evidence="2">
    <location>
        <begin position="318"/>
        <end position="551"/>
    </location>
</feature>
<dbReference type="GO" id="GO:0008017">
    <property type="term" value="F:microtubule binding"/>
    <property type="evidence" value="ECO:0007669"/>
    <property type="project" value="TreeGrafter"/>
</dbReference>
<evidence type="ECO:0000313" key="3">
    <source>
        <dbReference type="EMBL" id="CAB3372188.1"/>
    </source>
</evidence>
<feature type="compositionally biased region" description="Low complexity" evidence="1">
    <location>
        <begin position="264"/>
        <end position="278"/>
    </location>
</feature>
<evidence type="ECO:0000256" key="1">
    <source>
        <dbReference type="SAM" id="MobiDB-lite"/>
    </source>
</evidence>
<evidence type="ECO:0000313" key="4">
    <source>
        <dbReference type="Proteomes" id="UP000494165"/>
    </source>
</evidence>
<protein>
    <recommendedName>
        <fullName evidence="2">TOG domain-containing protein</fullName>
    </recommendedName>
</protein>
<organism evidence="3 4">
    <name type="scientific">Cloeon dipterum</name>
    <dbReference type="NCBI Taxonomy" id="197152"/>
    <lineage>
        <taxon>Eukaryota</taxon>
        <taxon>Metazoa</taxon>
        <taxon>Ecdysozoa</taxon>
        <taxon>Arthropoda</taxon>
        <taxon>Hexapoda</taxon>
        <taxon>Insecta</taxon>
        <taxon>Pterygota</taxon>
        <taxon>Palaeoptera</taxon>
        <taxon>Ephemeroptera</taxon>
        <taxon>Pisciforma</taxon>
        <taxon>Baetidae</taxon>
        <taxon>Cloeon</taxon>
    </lineage>
</organism>
<sequence length="566" mass="62029">MLELDETVVFSPFNPQFNSTLLSSNFERAESPQRNALNSTASLGSAGSKRTPNNNNNNIINNSQLQIQSAPGAVQYDSESFINETAPTDNKAESRRSSAHSSATRSGDSAIGSIGSNQTLPTVGQQSNMHYFDPFETPLPYRTKSVSGPFFINDGVLSGSPGSPTRRQPQPLPEAPQPTPPAISPAPLNNSVHSSPRRSLAPSPERSNSPPIRPQTSSPIPLQQMQQQKASPSNHQLPEPEYPNPMERPLPLPVEPSEQPPAPTAFAAPMMPKARPARSTASHIPRRPVKSNSLNRGVRNSSAHSSSSSLMDDMPPTPFRRPHDVLSQCKMQLDSPDWTTIIKALKTLNYLVEHHPDVVTSELHTIVTLVVTQIKNLRSQVSRNACLVAGNMAIFLKKALEIEVEDLVAPLLHRSADTTKFHRKDCNEALDKIMQNIAPMKTLAAVISQGSSHKNAVVRTTAARLLAEQVQRMGADKVMTYLSKDVRVKLLRTTANFLTEGSQETRDWAKKTMQVLVTHELFEAYLEQAVSPNILRTIDKTLKVCVCAAKEKVVKQIDRGISSSNE</sequence>
<dbReference type="PRINTS" id="PR01217">
    <property type="entry name" value="PRICHEXTENSN"/>
</dbReference>
<dbReference type="Pfam" id="PF12348">
    <property type="entry name" value="CLASP_N"/>
    <property type="match status" value="1"/>
</dbReference>
<dbReference type="InterPro" id="IPR011989">
    <property type="entry name" value="ARM-like"/>
</dbReference>
<feature type="compositionally biased region" description="Pro residues" evidence="1">
    <location>
        <begin position="240"/>
        <end position="263"/>
    </location>
</feature>
<name>A0A8S1CVY2_9INSE</name>
<dbReference type="Gene3D" id="1.25.10.10">
    <property type="entry name" value="Leucine-rich Repeat Variant"/>
    <property type="match status" value="1"/>
</dbReference>
<dbReference type="Proteomes" id="UP000494165">
    <property type="component" value="Unassembled WGS sequence"/>
</dbReference>
<dbReference type="SUPFAM" id="SSF48371">
    <property type="entry name" value="ARM repeat"/>
    <property type="match status" value="1"/>
</dbReference>
<comment type="caution">
    <text evidence="3">The sequence shown here is derived from an EMBL/GenBank/DDBJ whole genome shotgun (WGS) entry which is preliminary data.</text>
</comment>
<accession>A0A8S1CVY2</accession>
<dbReference type="OrthoDB" id="63891at2759"/>